<dbReference type="AlphaFoldDB" id="A0A0F9X223"/>
<dbReference type="PANTHER" id="PTHR33284:SF1">
    <property type="entry name" value="RIBOSOMAL PROTEIN L25_GLN-TRNA SYNTHETASE, ANTI-CODON-BINDING DOMAIN-CONTAINING PROTEIN"/>
    <property type="match status" value="1"/>
</dbReference>
<comment type="caution">
    <text evidence="8">The sequence shown here is derived from an EMBL/GenBank/DDBJ whole genome shotgun (WGS) entry which is preliminary data.</text>
</comment>
<evidence type="ECO:0000313" key="8">
    <source>
        <dbReference type="EMBL" id="KKN92821.1"/>
    </source>
</evidence>
<feature type="compositionally biased region" description="Acidic residues" evidence="5">
    <location>
        <begin position="182"/>
        <end position="194"/>
    </location>
</feature>
<dbReference type="HAMAP" id="MF_01334">
    <property type="entry name" value="Ribosomal_bL25_CTC"/>
    <property type="match status" value="1"/>
</dbReference>
<dbReference type="GO" id="GO:0003735">
    <property type="term" value="F:structural constituent of ribosome"/>
    <property type="evidence" value="ECO:0007669"/>
    <property type="project" value="InterPro"/>
</dbReference>
<dbReference type="PANTHER" id="PTHR33284">
    <property type="entry name" value="RIBOSOMAL PROTEIN L25/GLN-TRNA SYNTHETASE, ANTI-CODON-BINDING DOMAIN-CONTAINING PROTEIN"/>
    <property type="match status" value="1"/>
</dbReference>
<dbReference type="GO" id="GO:0022625">
    <property type="term" value="C:cytosolic large ribosomal subunit"/>
    <property type="evidence" value="ECO:0007669"/>
    <property type="project" value="TreeGrafter"/>
</dbReference>
<evidence type="ECO:0000256" key="5">
    <source>
        <dbReference type="SAM" id="MobiDB-lite"/>
    </source>
</evidence>
<evidence type="ECO:0000259" key="7">
    <source>
        <dbReference type="Pfam" id="PF14693"/>
    </source>
</evidence>
<feature type="region of interest" description="Disordered" evidence="5">
    <location>
        <begin position="182"/>
        <end position="217"/>
    </location>
</feature>
<keyword evidence="3" id="KW-0689">Ribosomal protein</keyword>
<dbReference type="InterPro" id="IPR020930">
    <property type="entry name" value="Ribosomal_uL5_bac-type"/>
</dbReference>
<organism evidence="8">
    <name type="scientific">marine sediment metagenome</name>
    <dbReference type="NCBI Taxonomy" id="412755"/>
    <lineage>
        <taxon>unclassified sequences</taxon>
        <taxon>metagenomes</taxon>
        <taxon>ecological metagenomes</taxon>
    </lineage>
</organism>
<gene>
    <name evidence="8" type="ORF">LCGC14_0203480</name>
</gene>
<evidence type="ECO:0000256" key="4">
    <source>
        <dbReference type="ARBA" id="ARBA00023274"/>
    </source>
</evidence>
<evidence type="ECO:0000256" key="2">
    <source>
        <dbReference type="ARBA" id="ARBA00022884"/>
    </source>
</evidence>
<dbReference type="Pfam" id="PF01386">
    <property type="entry name" value="Ribosomal_L25p"/>
    <property type="match status" value="1"/>
</dbReference>
<dbReference type="EMBL" id="LAZR01000091">
    <property type="protein sequence ID" value="KKN92821.1"/>
    <property type="molecule type" value="Genomic_DNA"/>
</dbReference>
<dbReference type="GO" id="GO:0006412">
    <property type="term" value="P:translation"/>
    <property type="evidence" value="ECO:0007669"/>
    <property type="project" value="InterPro"/>
</dbReference>
<keyword evidence="2" id="KW-0694">RNA-binding</keyword>
<dbReference type="InterPro" id="IPR020057">
    <property type="entry name" value="Ribosomal_bL25_b-dom"/>
</dbReference>
<name>A0A0F9X223_9ZZZZ</name>
<protein>
    <submittedName>
        <fullName evidence="8">Uncharacterized protein</fullName>
    </submittedName>
</protein>
<dbReference type="InterPro" id="IPR011035">
    <property type="entry name" value="Ribosomal_bL25/Gln-tRNA_synth"/>
</dbReference>
<dbReference type="CDD" id="cd00495">
    <property type="entry name" value="Ribosomal_L25_TL5_CTC"/>
    <property type="match status" value="1"/>
</dbReference>
<sequence length="217" mass="23269">MEALKATRRTKMGARPTRALRAQGLTPGIIYGRGQENVSIALNQHDLDVAIAHGERLLEIDLGEVKENVFVKDVQYDTFGQMIIHVDLTRVDLHDRVEVTVAVVLRGTPAGVDEGGVLQQQTNEVTVECLVTAIPDEIRAQVNALNIGDSLRVGDLELSEGATLVTDPQQLLCSVTVVAEEEVPAEGEEAEVGVEPEVIGEKPEEAGDAETAEGEAS</sequence>
<feature type="compositionally biased region" description="Acidic residues" evidence="5">
    <location>
        <begin position="206"/>
        <end position="217"/>
    </location>
</feature>
<feature type="domain" description="Large ribosomal subunit protein bL25 L25" evidence="6">
    <location>
        <begin position="4"/>
        <end position="88"/>
    </location>
</feature>
<dbReference type="InterPro" id="IPR001021">
    <property type="entry name" value="Ribosomal_bL25_long"/>
</dbReference>
<keyword evidence="1" id="KW-0699">rRNA-binding</keyword>
<accession>A0A0F9X223</accession>
<dbReference type="InterPro" id="IPR029751">
    <property type="entry name" value="Ribosomal_L25_dom"/>
</dbReference>
<feature type="domain" description="Large ribosomal subunit protein bL25 beta" evidence="7">
    <location>
        <begin position="97"/>
        <end position="177"/>
    </location>
</feature>
<dbReference type="SUPFAM" id="SSF50715">
    <property type="entry name" value="Ribosomal protein L25-like"/>
    <property type="match status" value="1"/>
</dbReference>
<dbReference type="GO" id="GO:0008097">
    <property type="term" value="F:5S rRNA binding"/>
    <property type="evidence" value="ECO:0007669"/>
    <property type="project" value="InterPro"/>
</dbReference>
<dbReference type="NCBIfam" id="TIGR00731">
    <property type="entry name" value="bL25_bact_ctc"/>
    <property type="match status" value="1"/>
</dbReference>
<dbReference type="InterPro" id="IPR020056">
    <property type="entry name" value="Rbsml_bL25/Gln-tRNA_synth_N"/>
</dbReference>
<dbReference type="Gene3D" id="2.170.120.20">
    <property type="entry name" value="Ribosomal protein L25, beta domain"/>
    <property type="match status" value="1"/>
</dbReference>
<evidence type="ECO:0000256" key="1">
    <source>
        <dbReference type="ARBA" id="ARBA00022730"/>
    </source>
</evidence>
<dbReference type="InterPro" id="IPR037121">
    <property type="entry name" value="Ribosomal_bL25_C"/>
</dbReference>
<dbReference type="Pfam" id="PF14693">
    <property type="entry name" value="Ribosomal_TL5_C"/>
    <property type="match status" value="1"/>
</dbReference>
<evidence type="ECO:0000256" key="3">
    <source>
        <dbReference type="ARBA" id="ARBA00022980"/>
    </source>
</evidence>
<keyword evidence="4" id="KW-0687">Ribonucleoprotein</keyword>
<dbReference type="Gene3D" id="2.40.240.10">
    <property type="entry name" value="Ribosomal Protein L25, Chain P"/>
    <property type="match status" value="1"/>
</dbReference>
<evidence type="ECO:0000259" key="6">
    <source>
        <dbReference type="Pfam" id="PF01386"/>
    </source>
</evidence>
<proteinExistence type="inferred from homology"/>
<reference evidence="8" key="1">
    <citation type="journal article" date="2015" name="Nature">
        <title>Complex archaea that bridge the gap between prokaryotes and eukaryotes.</title>
        <authorList>
            <person name="Spang A."/>
            <person name="Saw J.H."/>
            <person name="Jorgensen S.L."/>
            <person name="Zaremba-Niedzwiedzka K."/>
            <person name="Martijn J."/>
            <person name="Lind A.E."/>
            <person name="van Eijk R."/>
            <person name="Schleper C."/>
            <person name="Guy L."/>
            <person name="Ettema T.J."/>
        </authorList>
    </citation>
    <scope>NUCLEOTIDE SEQUENCE</scope>
</reference>